<dbReference type="CDD" id="cd12148">
    <property type="entry name" value="fungal_TF_MHR"/>
    <property type="match status" value="1"/>
</dbReference>
<evidence type="ECO:0000313" key="9">
    <source>
        <dbReference type="Proteomes" id="UP001147747"/>
    </source>
</evidence>
<feature type="compositionally biased region" description="Polar residues" evidence="6">
    <location>
        <begin position="75"/>
        <end position="93"/>
    </location>
</feature>
<sequence length="683" mass="76415">MPTPNLNRLSSKPGKLPACNTCRAMKLRCDHGRPSCARCRDKGLATECAYRLRPFKRPLARKSGAQMSREDDTASVPSNAGISGNSEAPSIQYPNPGYLGSSSHTTLFDQLPLQSTAQVGGVSQQTELSPVPQNECVVDDNSVAKGTELILKLHCELAIQSFSCLYQNWISTGANLALAGPLTEACATTVDYVLLQCDGTHATARTISKQLFYRSCQRIPSNEETSYGEYCSSFSGENARWETFGIFFTAICRASVDLPYAEPLYDSEQQRRRLQQLALTYSDQCLELCLPLDCMNDLQLFLQYENFISHSQVDGDQSYLSWRKLGDVAASIYALGYHQQQTHSFRTAPRFLRDLRQIAFCRTYSADKNVSIFLGRPPRILRKFCHFYLPGTAMQPAQRASRMPAVWDPTERPNFVTDSTWAAICGILKEDILDLFAEERNEEKLQQGHLSLIYADALAQWGAVPESYRLECSLKACDRRPVERDFMVNMKLNYLHVHFLLRRALLRSVAMDPAPDLFSISREMLDLVIETVMLKGQIINSGTSLVWKVVYYGLSAAGSIALTLANRPSVSEITQADMSSIFQNLSILVGEVENGTLVYVNSPNFALLSRATQTIKTLLGRMILPFQSSRDVATTSEGRSGALASSENFTALNDGEWAIWDDRGFQDFEMNFWHHLADHPFLN</sequence>
<feature type="region of interest" description="Disordered" evidence="6">
    <location>
        <begin position="60"/>
        <end position="96"/>
    </location>
</feature>
<keyword evidence="2" id="KW-0805">Transcription regulation</keyword>
<dbReference type="GO" id="GO:0005634">
    <property type="term" value="C:nucleus"/>
    <property type="evidence" value="ECO:0007669"/>
    <property type="project" value="UniProtKB-SubCell"/>
</dbReference>
<dbReference type="EMBL" id="JAPZBU010000013">
    <property type="protein sequence ID" value="KAJ5369397.1"/>
    <property type="molecule type" value="Genomic_DNA"/>
</dbReference>
<reference evidence="8" key="2">
    <citation type="journal article" date="2023" name="IMA Fungus">
        <title>Comparative genomic study of the Penicillium genus elucidates a diverse pangenome and 15 lateral gene transfer events.</title>
        <authorList>
            <person name="Petersen C."/>
            <person name="Sorensen T."/>
            <person name="Nielsen M.R."/>
            <person name="Sondergaard T.E."/>
            <person name="Sorensen J.L."/>
            <person name="Fitzpatrick D.A."/>
            <person name="Frisvad J.C."/>
            <person name="Nielsen K.L."/>
        </authorList>
    </citation>
    <scope>NUCLEOTIDE SEQUENCE</scope>
    <source>
        <strain evidence="8">IBT 29677</strain>
    </source>
</reference>
<dbReference type="GO" id="GO:0003677">
    <property type="term" value="F:DNA binding"/>
    <property type="evidence" value="ECO:0007669"/>
    <property type="project" value="UniProtKB-KW"/>
</dbReference>
<dbReference type="AlphaFoldDB" id="A0A9W9RZR4"/>
<dbReference type="GeneID" id="81377626"/>
<keyword evidence="4" id="KW-0804">Transcription</keyword>
<protein>
    <recommendedName>
        <fullName evidence="7">Zn(2)-C6 fungal-type domain-containing protein</fullName>
    </recommendedName>
</protein>
<dbReference type="GO" id="GO:0008270">
    <property type="term" value="F:zinc ion binding"/>
    <property type="evidence" value="ECO:0007669"/>
    <property type="project" value="InterPro"/>
</dbReference>
<evidence type="ECO:0000259" key="7">
    <source>
        <dbReference type="PROSITE" id="PS50048"/>
    </source>
</evidence>
<evidence type="ECO:0000256" key="4">
    <source>
        <dbReference type="ARBA" id="ARBA00023163"/>
    </source>
</evidence>
<evidence type="ECO:0000313" key="8">
    <source>
        <dbReference type="EMBL" id="KAJ5369397.1"/>
    </source>
</evidence>
<feature type="non-terminal residue" evidence="8">
    <location>
        <position position="1"/>
    </location>
</feature>
<dbReference type="RefSeq" id="XP_056480635.1">
    <property type="nucleotide sequence ID" value="XM_056638646.1"/>
</dbReference>
<comment type="caution">
    <text evidence="8">The sequence shown here is derived from an EMBL/GenBank/DDBJ whole genome shotgun (WGS) entry which is preliminary data.</text>
</comment>
<dbReference type="Gene3D" id="4.10.240.10">
    <property type="entry name" value="Zn(2)-C6 fungal-type DNA-binding domain"/>
    <property type="match status" value="1"/>
</dbReference>
<dbReference type="CDD" id="cd00067">
    <property type="entry name" value="GAL4"/>
    <property type="match status" value="1"/>
</dbReference>
<keyword evidence="9" id="KW-1185">Reference proteome</keyword>
<dbReference type="Pfam" id="PF00172">
    <property type="entry name" value="Zn_clus"/>
    <property type="match status" value="1"/>
</dbReference>
<dbReference type="PANTHER" id="PTHR31001:SF40">
    <property type="entry name" value="ZN(II)2CYS6 TRANSCRIPTION FACTOR (EUROFUNG)"/>
    <property type="match status" value="1"/>
</dbReference>
<gene>
    <name evidence="8" type="ORF">N7509_014009</name>
</gene>
<dbReference type="InterPro" id="IPR050613">
    <property type="entry name" value="Sec_Metabolite_Reg"/>
</dbReference>
<dbReference type="PANTHER" id="PTHR31001">
    <property type="entry name" value="UNCHARACTERIZED TRANSCRIPTIONAL REGULATORY PROTEIN"/>
    <property type="match status" value="1"/>
</dbReference>
<dbReference type="Proteomes" id="UP001147747">
    <property type="component" value="Unassembled WGS sequence"/>
</dbReference>
<keyword evidence="3" id="KW-0238">DNA-binding</keyword>
<evidence type="ECO:0000256" key="1">
    <source>
        <dbReference type="ARBA" id="ARBA00004123"/>
    </source>
</evidence>
<accession>A0A9W9RZR4</accession>
<dbReference type="OrthoDB" id="4898680at2759"/>
<feature type="domain" description="Zn(2)-C6 fungal-type" evidence="7">
    <location>
        <begin position="18"/>
        <end position="50"/>
    </location>
</feature>
<evidence type="ECO:0000256" key="2">
    <source>
        <dbReference type="ARBA" id="ARBA00023015"/>
    </source>
</evidence>
<organism evidence="8 9">
    <name type="scientific">Penicillium cosmopolitanum</name>
    <dbReference type="NCBI Taxonomy" id="1131564"/>
    <lineage>
        <taxon>Eukaryota</taxon>
        <taxon>Fungi</taxon>
        <taxon>Dikarya</taxon>
        <taxon>Ascomycota</taxon>
        <taxon>Pezizomycotina</taxon>
        <taxon>Eurotiomycetes</taxon>
        <taxon>Eurotiomycetidae</taxon>
        <taxon>Eurotiales</taxon>
        <taxon>Aspergillaceae</taxon>
        <taxon>Penicillium</taxon>
    </lineage>
</organism>
<comment type="subcellular location">
    <subcellularLocation>
        <location evidence="1">Nucleus</location>
    </subcellularLocation>
</comment>
<dbReference type="SUPFAM" id="SSF57701">
    <property type="entry name" value="Zn2/Cys6 DNA-binding domain"/>
    <property type="match status" value="1"/>
</dbReference>
<dbReference type="GO" id="GO:0000981">
    <property type="term" value="F:DNA-binding transcription factor activity, RNA polymerase II-specific"/>
    <property type="evidence" value="ECO:0007669"/>
    <property type="project" value="InterPro"/>
</dbReference>
<dbReference type="InterPro" id="IPR001138">
    <property type="entry name" value="Zn2Cys6_DnaBD"/>
</dbReference>
<dbReference type="PROSITE" id="PS00463">
    <property type="entry name" value="ZN2_CY6_FUNGAL_1"/>
    <property type="match status" value="1"/>
</dbReference>
<evidence type="ECO:0000256" key="5">
    <source>
        <dbReference type="ARBA" id="ARBA00023242"/>
    </source>
</evidence>
<dbReference type="SMART" id="SM00066">
    <property type="entry name" value="GAL4"/>
    <property type="match status" value="1"/>
</dbReference>
<proteinExistence type="predicted"/>
<keyword evidence="5" id="KW-0539">Nucleus</keyword>
<dbReference type="InterPro" id="IPR036864">
    <property type="entry name" value="Zn2-C6_fun-type_DNA-bd_sf"/>
</dbReference>
<dbReference type="PROSITE" id="PS50048">
    <property type="entry name" value="ZN2_CY6_FUNGAL_2"/>
    <property type="match status" value="1"/>
</dbReference>
<reference evidence="8" key="1">
    <citation type="submission" date="2022-12" db="EMBL/GenBank/DDBJ databases">
        <authorList>
            <person name="Petersen C."/>
        </authorList>
    </citation>
    <scope>NUCLEOTIDE SEQUENCE</scope>
    <source>
        <strain evidence="8">IBT 29677</strain>
    </source>
</reference>
<evidence type="ECO:0000256" key="6">
    <source>
        <dbReference type="SAM" id="MobiDB-lite"/>
    </source>
</evidence>
<evidence type="ECO:0000256" key="3">
    <source>
        <dbReference type="ARBA" id="ARBA00023125"/>
    </source>
</evidence>
<name>A0A9W9RZR4_9EURO</name>